<dbReference type="Proteomes" id="UP000237889">
    <property type="component" value="Chromosome"/>
</dbReference>
<dbReference type="OrthoDB" id="7181295at2"/>
<evidence type="ECO:0000256" key="6">
    <source>
        <dbReference type="ARBA" id="ARBA00023143"/>
    </source>
</evidence>
<accession>A0A2S0NC26</accession>
<evidence type="ECO:0000256" key="5">
    <source>
        <dbReference type="ARBA" id="ARBA00022525"/>
    </source>
</evidence>
<name>A0A2S0NC26_9HYPH</name>
<dbReference type="GO" id="GO:0005576">
    <property type="term" value="C:extracellular region"/>
    <property type="evidence" value="ECO:0007669"/>
    <property type="project" value="UniProtKB-SubCell"/>
</dbReference>
<dbReference type="SUPFAM" id="SSF64518">
    <property type="entry name" value="Phase 1 flagellin"/>
    <property type="match status" value="1"/>
</dbReference>
<dbReference type="InterPro" id="IPR010930">
    <property type="entry name" value="Flg_bb/hook_C_dom"/>
</dbReference>
<sequence length="630" mass="64939">MTLTSALSNSLSGLRFTSTATALTSANIANAGNPSYTRKLIDPVDALAGDQIAGVAVGSIRREYDAFVQRQLVGERSNAAYASTRSQFLSRLDQMMGAPGSARALDTVLNTFSSSFQTLLTSPESDTARSGVINSATVVAQTLRSLSSATQDMRLDAESGLADATVRLNTLLTDLSKINARLSVAFTDESRVGLLDQRDAMVSEIADYVQVRTVYDDSGAVQLYGGAGFVLLSTSRSELSFDSRDIIGPTNVYDEDPTKRTVGTITATTPSGTVDLIAAGVFTSGKIAALIELRDKALPATQAQLDQIAANLAQALGNTSTSTPVTVAGPGPTTGFDTALGSGLVDGDTVTMELTANGVTQKITFKRVDDGAVTMSDDMTADPNDIVFRLTGTSAAGHAAQMQAAIDTWAAGAGAPAGAFSVSVSGGNLRVLADPTVTGGASVGSAAANVTARTLTDGGSALPFFVDTAAANGLYSGQVTGSGAQYVGLASRIDVNGALKADPSALVKINSSTLESDETRPSFLVAALASTDRYFAPAGSLGTTSNPFQGSVLSYARSVIVTQTNDAASALQVAEGQEAVVTQLQARFDSVAAVNIDDEMTLLIQLQTAYGANARVMSAVREMLDVLQRM</sequence>
<evidence type="ECO:0000256" key="4">
    <source>
        <dbReference type="ARBA" id="ARBA00016244"/>
    </source>
</evidence>
<dbReference type="EMBL" id="CP027668">
    <property type="protein sequence ID" value="AVO45481.1"/>
    <property type="molecule type" value="Genomic_DNA"/>
</dbReference>
<keyword evidence="9" id="KW-0969">Cilium</keyword>
<evidence type="ECO:0000259" key="7">
    <source>
        <dbReference type="Pfam" id="PF06429"/>
    </source>
</evidence>
<dbReference type="AlphaFoldDB" id="A0A2S0NC26"/>
<feature type="domain" description="Flagellar hook-associated protein FlgK helical" evidence="8">
    <location>
        <begin position="89"/>
        <end position="316"/>
    </location>
</feature>
<protein>
    <recommendedName>
        <fullName evidence="4">Flagellar hook-associated protein 1</fullName>
    </recommendedName>
</protein>
<dbReference type="InterPro" id="IPR002371">
    <property type="entry name" value="FlgK"/>
</dbReference>
<evidence type="ECO:0000313" key="9">
    <source>
        <dbReference type="EMBL" id="AVO45481.1"/>
    </source>
</evidence>
<proteinExistence type="inferred from homology"/>
<dbReference type="Pfam" id="PF22638">
    <property type="entry name" value="FlgK_D1"/>
    <property type="match status" value="1"/>
</dbReference>
<dbReference type="GO" id="GO:0009424">
    <property type="term" value="C:bacterial-type flagellum hook"/>
    <property type="evidence" value="ECO:0007669"/>
    <property type="project" value="InterPro"/>
</dbReference>
<evidence type="ECO:0000313" key="10">
    <source>
        <dbReference type="Proteomes" id="UP000237889"/>
    </source>
</evidence>
<keyword evidence="9" id="KW-0966">Cell projection</keyword>
<gene>
    <name evidence="9" type="primary">flgK</name>
    <name evidence="9" type="ORF">C6569_10625</name>
</gene>
<dbReference type="Pfam" id="PF06429">
    <property type="entry name" value="Flg_bbr_C"/>
    <property type="match status" value="1"/>
</dbReference>
<keyword evidence="9" id="KW-0282">Flagellum</keyword>
<feature type="domain" description="Flagellar basal-body/hook protein C-terminal" evidence="7">
    <location>
        <begin position="592"/>
        <end position="629"/>
    </location>
</feature>
<comment type="similarity">
    <text evidence="3">Belongs to the flagella basal body rod proteins family.</text>
</comment>
<dbReference type="KEGG" id="phr:C6569_10625"/>
<keyword evidence="5" id="KW-0964">Secreted</keyword>
<evidence type="ECO:0000259" key="8">
    <source>
        <dbReference type="Pfam" id="PF22638"/>
    </source>
</evidence>
<comment type="subcellular location">
    <subcellularLocation>
        <location evidence="1">Bacterial flagellum</location>
    </subcellularLocation>
    <subcellularLocation>
        <location evidence="2">Secreted</location>
    </subcellularLocation>
</comment>
<dbReference type="GO" id="GO:0044780">
    <property type="term" value="P:bacterial-type flagellum assembly"/>
    <property type="evidence" value="ECO:0007669"/>
    <property type="project" value="InterPro"/>
</dbReference>
<dbReference type="RefSeq" id="WP_106748822.1">
    <property type="nucleotide sequence ID" value="NZ_CP027668.1"/>
</dbReference>
<evidence type="ECO:0000256" key="1">
    <source>
        <dbReference type="ARBA" id="ARBA00004365"/>
    </source>
</evidence>
<keyword evidence="6" id="KW-0975">Bacterial flagellum</keyword>
<reference evidence="9 10" key="1">
    <citation type="submission" date="2018-03" db="EMBL/GenBank/DDBJ databases">
        <title>Genome sequencing of Phreatobacter sp.</title>
        <authorList>
            <person name="Kim S.-J."/>
            <person name="Heo J."/>
            <person name="Kwon S.-W."/>
        </authorList>
    </citation>
    <scope>NUCLEOTIDE SEQUENCE [LARGE SCALE GENOMIC DNA]</scope>
    <source>
        <strain evidence="9 10">S-12</strain>
    </source>
</reference>
<evidence type="ECO:0000256" key="2">
    <source>
        <dbReference type="ARBA" id="ARBA00004613"/>
    </source>
</evidence>
<dbReference type="GO" id="GO:0005198">
    <property type="term" value="F:structural molecule activity"/>
    <property type="evidence" value="ECO:0007669"/>
    <property type="project" value="InterPro"/>
</dbReference>
<dbReference type="NCBIfam" id="TIGR02492">
    <property type="entry name" value="flgK_ends"/>
    <property type="match status" value="1"/>
</dbReference>
<keyword evidence="10" id="KW-1185">Reference proteome</keyword>
<evidence type="ECO:0000256" key="3">
    <source>
        <dbReference type="ARBA" id="ARBA00009677"/>
    </source>
</evidence>
<dbReference type="PANTHER" id="PTHR30033:SF1">
    <property type="entry name" value="FLAGELLAR HOOK-ASSOCIATED PROTEIN 1"/>
    <property type="match status" value="1"/>
</dbReference>
<dbReference type="PANTHER" id="PTHR30033">
    <property type="entry name" value="FLAGELLAR HOOK-ASSOCIATED PROTEIN 1"/>
    <property type="match status" value="1"/>
</dbReference>
<dbReference type="InterPro" id="IPR053927">
    <property type="entry name" value="FlgK_helical"/>
</dbReference>
<organism evidence="9 10">
    <name type="scientific">Phreatobacter cathodiphilus</name>
    <dbReference type="NCBI Taxonomy" id="1868589"/>
    <lineage>
        <taxon>Bacteria</taxon>
        <taxon>Pseudomonadati</taxon>
        <taxon>Pseudomonadota</taxon>
        <taxon>Alphaproteobacteria</taxon>
        <taxon>Hyphomicrobiales</taxon>
        <taxon>Phreatobacteraceae</taxon>
        <taxon>Phreatobacter</taxon>
    </lineage>
</organism>